<dbReference type="AlphaFoldDB" id="A0A8C6ETE9"/>
<reference evidence="2" key="1">
    <citation type="submission" date="2025-08" db="UniProtKB">
        <authorList>
            <consortium name="Ensembl"/>
        </authorList>
    </citation>
    <scope>IDENTIFICATION</scope>
</reference>
<evidence type="ECO:0000313" key="3">
    <source>
        <dbReference type="Proteomes" id="UP000694407"/>
    </source>
</evidence>
<name>A0A8C6ETE9_MARMA</name>
<reference evidence="2" key="2">
    <citation type="submission" date="2025-09" db="UniProtKB">
        <authorList>
            <consortium name="Ensembl"/>
        </authorList>
    </citation>
    <scope>IDENTIFICATION</scope>
</reference>
<accession>A0A8C6ETE9</accession>
<feature type="region of interest" description="Disordered" evidence="1">
    <location>
        <begin position="1"/>
        <end position="33"/>
    </location>
</feature>
<keyword evidence="3" id="KW-1185">Reference proteome</keyword>
<protein>
    <submittedName>
        <fullName evidence="2">Uncharacterized protein</fullName>
    </submittedName>
</protein>
<sequence length="88" mass="9167">VLAISASRGGPLAPRITPCPAPPDSAGDAWGPAWPGGWGPDTLCSTWHLRRGLQQLYLRGGEAALEALGRRHGLRTSLPASPRSGMTS</sequence>
<organism evidence="2 3">
    <name type="scientific">Marmota marmota marmota</name>
    <name type="common">Alpine marmot</name>
    <dbReference type="NCBI Taxonomy" id="9994"/>
    <lineage>
        <taxon>Eukaryota</taxon>
        <taxon>Metazoa</taxon>
        <taxon>Chordata</taxon>
        <taxon>Craniata</taxon>
        <taxon>Vertebrata</taxon>
        <taxon>Euteleostomi</taxon>
        <taxon>Mammalia</taxon>
        <taxon>Eutheria</taxon>
        <taxon>Euarchontoglires</taxon>
        <taxon>Glires</taxon>
        <taxon>Rodentia</taxon>
        <taxon>Sciuromorpha</taxon>
        <taxon>Sciuridae</taxon>
        <taxon>Xerinae</taxon>
        <taxon>Marmotini</taxon>
        <taxon>Marmota</taxon>
    </lineage>
</organism>
<proteinExistence type="predicted"/>
<evidence type="ECO:0000256" key="1">
    <source>
        <dbReference type="SAM" id="MobiDB-lite"/>
    </source>
</evidence>
<evidence type="ECO:0000313" key="2">
    <source>
        <dbReference type="Ensembl" id="ENSMMMP00000013574.1"/>
    </source>
</evidence>
<dbReference type="Ensembl" id="ENSMMMT00000015498.1">
    <property type="protein sequence ID" value="ENSMMMP00000013574.1"/>
    <property type="gene ID" value="ENSMMMG00000012101.1"/>
</dbReference>
<dbReference type="Proteomes" id="UP000694407">
    <property type="component" value="Unplaced"/>
</dbReference>